<dbReference type="Proteomes" id="UP000570851">
    <property type="component" value="Unassembled WGS sequence"/>
</dbReference>
<reference evidence="1 2" key="1">
    <citation type="submission" date="2019-11" db="EMBL/GenBank/DDBJ databases">
        <title>Comparison of genomes from free-living endosymbiotic cyanobacteria isolated from Azolla.</title>
        <authorList>
            <person name="Thiel T."/>
            <person name="Pratte B."/>
        </authorList>
    </citation>
    <scope>NUCLEOTIDE SEQUENCE [LARGE SCALE GENOMIC DNA]</scope>
    <source>
        <strain evidence="1 2">N2B</strain>
    </source>
</reference>
<evidence type="ECO:0000313" key="2">
    <source>
        <dbReference type="Proteomes" id="UP000570851"/>
    </source>
</evidence>
<accession>A0ABR6SFB3</accession>
<dbReference type="InterPro" id="IPR036087">
    <property type="entry name" value="Nict_dMeBzImd_PRibTrfase_sf"/>
</dbReference>
<dbReference type="PANTHER" id="PTHR38811:SF1">
    <property type="entry name" value="UPF0284 PROTEIN SLL1500"/>
    <property type="match status" value="1"/>
</dbReference>
<protein>
    <submittedName>
        <fullName evidence="1">TIGR00303 family protein</fullName>
    </submittedName>
</protein>
<dbReference type="SUPFAM" id="SSF52733">
    <property type="entry name" value="Nicotinate mononucleotide:5,6-dimethylbenzimidazole phosphoribosyltransferase (CobT)"/>
    <property type="match status" value="1"/>
</dbReference>
<dbReference type="InterPro" id="IPR002805">
    <property type="entry name" value="Nict_dMeBzImd_PRibTrfase_arc"/>
</dbReference>
<comment type="caution">
    <text evidence="1">The sequence shown here is derived from an EMBL/GenBank/DDBJ whole genome shotgun (WGS) entry which is preliminary data.</text>
</comment>
<dbReference type="EMBL" id="JACKZP010000155">
    <property type="protein sequence ID" value="MBC1305060.1"/>
    <property type="molecule type" value="Genomic_DNA"/>
</dbReference>
<gene>
    <name evidence="1" type="ORF">GNE12_24405</name>
</gene>
<name>A0ABR6SFB3_ANAVA</name>
<dbReference type="Gene3D" id="3.40.50.10210">
    <property type="match status" value="1"/>
</dbReference>
<keyword evidence="2" id="KW-1185">Reference proteome</keyword>
<feature type="non-terminal residue" evidence="1">
    <location>
        <position position="1"/>
    </location>
</feature>
<dbReference type="PANTHER" id="PTHR38811">
    <property type="match status" value="1"/>
</dbReference>
<evidence type="ECO:0000313" key="1">
    <source>
        <dbReference type="EMBL" id="MBC1305060.1"/>
    </source>
</evidence>
<proteinExistence type="predicted"/>
<sequence>AGCRGDKSPIDPLKLVAAVGDPMQIVVAGMAIAASRSCGVMLAGGTQMLAVYALASAIAQTYNLFWQPTVVVVGTTRWVAEDSTGGTVELALNIGKNSQYPQMTTPSLLATQLSFSDSQYPQLQAYEQGFVKEGVGAGAACIAANLYKNWQQHQLLQAIENQIQRLPDK</sequence>
<organism evidence="1 2">
    <name type="scientific">Trichormus variabilis N2B</name>
    <dbReference type="NCBI Taxonomy" id="2681315"/>
    <lineage>
        <taxon>Bacteria</taxon>
        <taxon>Bacillati</taxon>
        <taxon>Cyanobacteriota</taxon>
        <taxon>Cyanophyceae</taxon>
        <taxon>Nostocales</taxon>
        <taxon>Nostocaceae</taxon>
        <taxon>Trichormus</taxon>
    </lineage>
</organism>